<proteinExistence type="predicted"/>
<reference evidence="4" key="1">
    <citation type="submission" date="2015-12" db="EMBL/GenBank/DDBJ databases">
        <title>De novo transcriptome assembly of four potential Pierce s Disease insect vectors from Arizona vineyards.</title>
        <authorList>
            <person name="Tassone E.E."/>
        </authorList>
    </citation>
    <scope>NUCLEOTIDE SEQUENCE</scope>
</reference>
<protein>
    <recommendedName>
        <fullName evidence="5">Tetratricopeptide repeat protein 37</fullName>
    </recommendedName>
</protein>
<dbReference type="Gene3D" id="1.25.40.10">
    <property type="entry name" value="Tetratricopeptide repeat domain"/>
    <property type="match status" value="5"/>
</dbReference>
<evidence type="ECO:0000256" key="2">
    <source>
        <dbReference type="ARBA" id="ARBA00022803"/>
    </source>
</evidence>
<dbReference type="InterPro" id="IPR019734">
    <property type="entry name" value="TPR_rpt"/>
</dbReference>
<feature type="repeat" description="TPR" evidence="3">
    <location>
        <begin position="573"/>
        <end position="606"/>
    </location>
</feature>
<dbReference type="InterPro" id="IPR039226">
    <property type="entry name" value="Ski3/TTC37"/>
</dbReference>
<dbReference type="Pfam" id="PF13432">
    <property type="entry name" value="TPR_16"/>
    <property type="match status" value="1"/>
</dbReference>
<evidence type="ECO:0008006" key="5">
    <source>
        <dbReference type="Google" id="ProtNLM"/>
    </source>
</evidence>
<dbReference type="SUPFAM" id="SSF48452">
    <property type="entry name" value="TPR-like"/>
    <property type="match status" value="4"/>
</dbReference>
<dbReference type="PANTHER" id="PTHR15704">
    <property type="entry name" value="SUPERKILLER 3 PROTEIN-RELATED"/>
    <property type="match status" value="1"/>
</dbReference>
<organism evidence="4">
    <name type="scientific">Clastoptera arizonana</name>
    <name type="common">Arizona spittle bug</name>
    <dbReference type="NCBI Taxonomy" id="38151"/>
    <lineage>
        <taxon>Eukaryota</taxon>
        <taxon>Metazoa</taxon>
        <taxon>Ecdysozoa</taxon>
        <taxon>Arthropoda</taxon>
        <taxon>Hexapoda</taxon>
        <taxon>Insecta</taxon>
        <taxon>Pterygota</taxon>
        <taxon>Neoptera</taxon>
        <taxon>Paraneoptera</taxon>
        <taxon>Hemiptera</taxon>
        <taxon>Auchenorrhyncha</taxon>
        <taxon>Cercopoidea</taxon>
        <taxon>Clastopteridae</taxon>
        <taxon>Clastoptera</taxon>
    </lineage>
</organism>
<keyword evidence="1" id="KW-0677">Repeat</keyword>
<keyword evidence="2 3" id="KW-0802">TPR repeat</keyword>
<evidence type="ECO:0000313" key="4">
    <source>
        <dbReference type="EMBL" id="JAS07454.1"/>
    </source>
</evidence>
<accession>A0A1B6C264</accession>
<evidence type="ECO:0000256" key="1">
    <source>
        <dbReference type="ARBA" id="ARBA00022737"/>
    </source>
</evidence>
<dbReference type="Pfam" id="PF13174">
    <property type="entry name" value="TPR_6"/>
    <property type="match status" value="1"/>
</dbReference>
<dbReference type="PANTHER" id="PTHR15704:SF7">
    <property type="entry name" value="SUPERKILLER COMPLEX PROTEIN 3"/>
    <property type="match status" value="1"/>
</dbReference>
<dbReference type="InterPro" id="IPR011990">
    <property type="entry name" value="TPR-like_helical_dom_sf"/>
</dbReference>
<name>A0A1B6C264_9HEMI</name>
<sequence>MNPKETIKLLKQCKEAIKNKDYPIALKSCKEVLKIDRKNYMALVFLGAVLQETDKKDQAGNAFLKAIEVSPNEMLAWQGLSSFYEKGGVEENATQLIPVYKQLLRLESDSTKWCEIMSRVEPLLIKTGDAETLASIANDYMWVEDLKKIDTLQQVLLNCLSVITIPDHLSTLFGKVLSTAMKRVHFHDWTRYFDQLYRNKLHEIVFITAIELLQINQRAIFLHDWICRIFAETCILKKGYMQEFQHKIPDHVKILLDDYPQNVHAILAQSALYYLTGSYIEARDLLNQCLSINRTLFYGHFLLSEVQFELINYVEALKSAECALSLNTSESKMATKLLIKCLAFSMDKSNWMKAVELSKDFLSSDVDYPVTEYCARAYLKLDNWTEFEKSINQLKEDPSFDAITNLLEAKRKAKSESDDAVLLNQLITLAELYPNNAEIILEVALLYEKEEDYKNAYIYLIKTAKIAPHWYIVYLKLGNCYFRIIKDYDKASRCYQKALQLHPDSDEIGIAMSDTYKMLGDVANHIKLLEMICSSRNAKWAWLRLGLQHLQAGDSTAAVHSLRTALSFDPNQSHLWEALADAYLSRGNHRAALKSYEQAVELRPGAFYPKLQIATIKQVIDQTEESLMDFRELVTNGPSSVLALKGLAETCLCIAKSFWERRLFGLVRDRLQEGISAGARALIERVDLTCLWKIVGDIATLAGQLPKSICSLEIPPVLNPSNQTEITNGINLLKLGGRCYAQALKQLGKKDSSCLVWHDLAYNYRLQYLYTTVTKDKKVLSEKALECAKKSVLLASNIWTHWNLLGVIAALPELKKYDLSQHAFIKALEANDNTPVPWNNLGTLFFMLKHPKLSNLSFRYAQRIDTSFCHSWIGQSLVAESICHEETMDLFRHTTDLGFHPESCMGYGQWVCHTLQSREIKNDPHYTYTIENMHAIPVAIDSLTWATDYEESNACGLNMLGCLFEYCGQHLNAVSVLDRALKHASSEHKDIVRNNLARVLVKSNDGKRAIEVYNSINKVDFNSQCGLALALFQSNRLEEALSTYESVLWKATDDSCNLDIYVAMAASCYKMGKIEKAKTLLFQCMPKTKSKSVYGMFSACALGMLNNDLVLSQATLKELQPFQDEHDYISHIANFHAYVKFIQGEAKDSVYSLSNTLHRQPWHASLWLNLSLMLLQSHSTSGNKRYAMAAARYAYSAMALGRNSIDVSKILAVVSLSHLYVGDLKQALSASQHAVHLFPAVGESWAVLAASCHSCLEPAQVQRLLSHARQNLDLQRPLAKWMSNFERKVALSA</sequence>
<feature type="repeat" description="TPR" evidence="3">
    <location>
        <begin position="539"/>
        <end position="572"/>
    </location>
</feature>
<evidence type="ECO:0000256" key="3">
    <source>
        <dbReference type="PROSITE-ProRule" id="PRU00339"/>
    </source>
</evidence>
<dbReference type="GO" id="GO:0006401">
    <property type="term" value="P:RNA catabolic process"/>
    <property type="evidence" value="ECO:0007669"/>
    <property type="project" value="InterPro"/>
</dbReference>
<gene>
    <name evidence="4" type="ORF">g.28309</name>
</gene>
<dbReference type="EMBL" id="GEDC01029844">
    <property type="protein sequence ID" value="JAS07454.1"/>
    <property type="molecule type" value="Transcribed_RNA"/>
</dbReference>
<dbReference type="GO" id="GO:0055087">
    <property type="term" value="C:Ski complex"/>
    <property type="evidence" value="ECO:0007669"/>
    <property type="project" value="InterPro"/>
</dbReference>
<feature type="repeat" description="TPR" evidence="3">
    <location>
        <begin position="40"/>
        <end position="73"/>
    </location>
</feature>
<dbReference type="SMART" id="SM00028">
    <property type="entry name" value="TPR"/>
    <property type="match status" value="13"/>
</dbReference>
<dbReference type="PROSITE" id="PS50005">
    <property type="entry name" value="TPR"/>
    <property type="match status" value="3"/>
</dbReference>